<dbReference type="InterPro" id="IPR029058">
    <property type="entry name" value="AB_hydrolase_fold"/>
</dbReference>
<dbReference type="GO" id="GO:0008236">
    <property type="term" value="F:serine-type peptidase activity"/>
    <property type="evidence" value="ECO:0007669"/>
    <property type="project" value="InterPro"/>
</dbReference>
<protein>
    <submittedName>
        <fullName evidence="4">Prolyl oligopeptidase family protein</fullName>
    </submittedName>
</protein>
<evidence type="ECO:0000259" key="3">
    <source>
        <dbReference type="Pfam" id="PF00326"/>
    </source>
</evidence>
<keyword evidence="2" id="KW-0732">Signal</keyword>
<dbReference type="Gene3D" id="3.40.50.1820">
    <property type="entry name" value="alpha/beta hydrolase"/>
    <property type="match status" value="1"/>
</dbReference>
<feature type="region of interest" description="Disordered" evidence="1">
    <location>
        <begin position="28"/>
        <end position="49"/>
    </location>
</feature>
<dbReference type="Pfam" id="PF00326">
    <property type="entry name" value="Peptidase_S9"/>
    <property type="match status" value="1"/>
</dbReference>
<proteinExistence type="predicted"/>
<dbReference type="AlphaFoldDB" id="A0A1M7Y129"/>
<evidence type="ECO:0000256" key="2">
    <source>
        <dbReference type="SAM" id="SignalP"/>
    </source>
</evidence>
<organism evidence="4 5">
    <name type="scientific">Anaerocolumna xylanovorans DSM 12503</name>
    <dbReference type="NCBI Taxonomy" id="1121345"/>
    <lineage>
        <taxon>Bacteria</taxon>
        <taxon>Bacillati</taxon>
        <taxon>Bacillota</taxon>
        <taxon>Clostridia</taxon>
        <taxon>Lachnospirales</taxon>
        <taxon>Lachnospiraceae</taxon>
        <taxon>Anaerocolumna</taxon>
    </lineage>
</organism>
<accession>A0A1M7Y129</accession>
<evidence type="ECO:0000256" key="1">
    <source>
        <dbReference type="SAM" id="MobiDB-lite"/>
    </source>
</evidence>
<dbReference type="Proteomes" id="UP000184612">
    <property type="component" value="Unassembled WGS sequence"/>
</dbReference>
<dbReference type="SUPFAM" id="SSF53474">
    <property type="entry name" value="alpha/beta-Hydrolases"/>
    <property type="match status" value="1"/>
</dbReference>
<dbReference type="EMBL" id="FRFD01000003">
    <property type="protein sequence ID" value="SHO45436.1"/>
    <property type="molecule type" value="Genomic_DNA"/>
</dbReference>
<dbReference type="GO" id="GO:0006508">
    <property type="term" value="P:proteolysis"/>
    <property type="evidence" value="ECO:0007669"/>
    <property type="project" value="InterPro"/>
</dbReference>
<sequence>MKKHKRIAMVILLVLACTGCSTASSERSSEISDNAVKPQNTEEVVTGEDTGEMDTKDYVVDGSKVYRDFVVDSVLYSESEGEIHYCVYIPESYDKSKPYALFVTLPGYEGLYFQGVAVNIKAEEFAFEAQNYNEQMIIVAPQLDDWGATSANQTIILTDYFLNHYNIDPDKVYINGYSGGGETLSLVLDKRPELYTAALMCSSQWDGGYDALVKARTPVYFVIGESDEYYGSKPFQETYQEIYKMYQEQGLTEQKIDQLLVLNIKDAGYFNAGGIRNQHGGGAALFCKDSDIMGWLFQK</sequence>
<evidence type="ECO:0000313" key="5">
    <source>
        <dbReference type="Proteomes" id="UP000184612"/>
    </source>
</evidence>
<keyword evidence="5" id="KW-1185">Reference proteome</keyword>
<dbReference type="PROSITE" id="PS51257">
    <property type="entry name" value="PROKAR_LIPOPROTEIN"/>
    <property type="match status" value="1"/>
</dbReference>
<feature type="signal peptide" evidence="2">
    <location>
        <begin position="1"/>
        <end position="23"/>
    </location>
</feature>
<gene>
    <name evidence="4" type="ORF">SAMN02745217_00957</name>
</gene>
<dbReference type="OrthoDB" id="9777383at2"/>
<reference evidence="4 5" key="1">
    <citation type="submission" date="2016-12" db="EMBL/GenBank/DDBJ databases">
        <authorList>
            <person name="Song W.-J."/>
            <person name="Kurnit D.M."/>
        </authorList>
    </citation>
    <scope>NUCLEOTIDE SEQUENCE [LARGE SCALE GENOMIC DNA]</scope>
    <source>
        <strain evidence="4 5">DSM 12503</strain>
    </source>
</reference>
<dbReference type="RefSeq" id="WP_073587599.1">
    <property type="nucleotide sequence ID" value="NZ_FRFD01000003.1"/>
</dbReference>
<dbReference type="InterPro" id="IPR001375">
    <property type="entry name" value="Peptidase_S9_cat"/>
</dbReference>
<name>A0A1M7Y129_9FIRM</name>
<dbReference type="STRING" id="1121345.SAMN02745217_00957"/>
<feature type="domain" description="Peptidase S9 prolyl oligopeptidase catalytic" evidence="3">
    <location>
        <begin position="145"/>
        <end position="202"/>
    </location>
</feature>
<feature type="chain" id="PRO_5012184402" evidence="2">
    <location>
        <begin position="24"/>
        <end position="299"/>
    </location>
</feature>
<evidence type="ECO:0000313" key="4">
    <source>
        <dbReference type="EMBL" id="SHO45436.1"/>
    </source>
</evidence>